<protein>
    <submittedName>
        <fullName evidence="1">Uncharacterized protein</fullName>
    </submittedName>
</protein>
<dbReference type="AlphaFoldDB" id="A0A345UM83"/>
<keyword evidence="2" id="KW-1185">Reference proteome</keyword>
<dbReference type="EMBL" id="CP027806">
    <property type="protein sequence ID" value="AXJ01585.1"/>
    <property type="molecule type" value="Genomic_DNA"/>
</dbReference>
<name>A0A345UM83_9BACT</name>
<accession>A0A345UM83</accession>
<sequence>MTEQIRDKRFNSSKNNSYGLRLQVKSAQDMYRAGIVQLSVY</sequence>
<evidence type="ECO:0000313" key="2">
    <source>
        <dbReference type="Proteomes" id="UP000254808"/>
    </source>
</evidence>
<evidence type="ECO:0000313" key="1">
    <source>
        <dbReference type="EMBL" id="AXJ01585.1"/>
    </source>
</evidence>
<dbReference type="Proteomes" id="UP000254808">
    <property type="component" value="Chromosome"/>
</dbReference>
<gene>
    <name evidence="1" type="ORF">CYPRO_2343</name>
</gene>
<organism evidence="1 2">
    <name type="scientific">Cyclonatronum proteinivorum</name>
    <dbReference type="NCBI Taxonomy" id="1457365"/>
    <lineage>
        <taxon>Bacteria</taxon>
        <taxon>Pseudomonadati</taxon>
        <taxon>Balneolota</taxon>
        <taxon>Balneolia</taxon>
        <taxon>Balneolales</taxon>
        <taxon>Cyclonatronaceae</taxon>
        <taxon>Cyclonatronum</taxon>
    </lineage>
</organism>
<reference evidence="1 2" key="1">
    <citation type="submission" date="2018-03" db="EMBL/GenBank/DDBJ databases">
        <title>Phenotypic and genomic properties of Cyclonatronum proteinivorum gen. nov., sp. nov., a haloalkaliphilic bacteroidete from soda lakes possessing Na+-translocating rhodopsin.</title>
        <authorList>
            <person name="Toshchakov S.V."/>
            <person name="Korzhenkov A."/>
            <person name="Samarov N.I."/>
            <person name="Kublanov I.V."/>
            <person name="Muntyan M.S."/>
            <person name="Sorokin D.Y."/>
        </authorList>
    </citation>
    <scope>NUCLEOTIDE SEQUENCE [LARGE SCALE GENOMIC DNA]</scope>
    <source>
        <strain evidence="1 2">Omega</strain>
    </source>
</reference>
<dbReference type="KEGG" id="cprv:CYPRO_2343"/>
<proteinExistence type="predicted"/>